<feature type="region of interest" description="Disordered" evidence="6">
    <location>
        <begin position="1"/>
        <end position="22"/>
    </location>
</feature>
<feature type="region of interest" description="Disordered" evidence="6">
    <location>
        <begin position="45"/>
        <end position="94"/>
    </location>
</feature>
<dbReference type="PANTHER" id="PTHR13183">
    <property type="entry name" value="AXONEMAL INNER ARM DYNEIN LIGHT CHAIN 28"/>
    <property type="match status" value="1"/>
</dbReference>
<dbReference type="Pfam" id="PF10211">
    <property type="entry name" value="Ax_dynein_light"/>
    <property type="match status" value="1"/>
</dbReference>
<dbReference type="eggNOG" id="KOG4001">
    <property type="taxonomic scope" value="Eukaryota"/>
</dbReference>
<sequence>MTTVGRAMDPVGSNIVPEEEGDGAQHLDDLLEEFYSFMYEKAVLAGPTGTSPSKSKVTGKNKGGAGSPPRGSSLMHDTHNKQVVGGPSTTNAPVSTSLSREVMDALLPPKTWKDAQGKWQRMVSMLPATRTETQRLQETFDQLLKLHQARVHAICPVREKFFLQVFEELIREVSCECPERGLMLLRLHNELRLTVEAYQTLYHNSIAYGRQKAVQAEAGIGALEKEISRLKAERELLESKKKELTHKVMFLEKQHSEEEKKRQLRHAHTVQFLQTQCQELELFHREMTQDPTWK</sequence>
<feature type="compositionally biased region" description="Polar residues" evidence="6">
    <location>
        <begin position="48"/>
        <end position="58"/>
    </location>
</feature>
<accession>V9FCA8</accession>
<evidence type="ECO:0000256" key="2">
    <source>
        <dbReference type="ARBA" id="ARBA00023054"/>
    </source>
</evidence>
<dbReference type="GO" id="GO:0005930">
    <property type="term" value="C:axoneme"/>
    <property type="evidence" value="ECO:0007669"/>
    <property type="project" value="TreeGrafter"/>
</dbReference>
<keyword evidence="1" id="KW-0243">Dynein</keyword>
<gene>
    <name evidence="7" type="ORF">F443_06973</name>
</gene>
<keyword evidence="3" id="KW-0505">Motor protein</keyword>
<keyword evidence="2 5" id="KW-0175">Coiled coil</keyword>
<evidence type="ECO:0000313" key="7">
    <source>
        <dbReference type="EMBL" id="ETI49109.1"/>
    </source>
</evidence>
<name>V9FCA8_PHYNI</name>
<evidence type="ECO:0000256" key="6">
    <source>
        <dbReference type="SAM" id="MobiDB-lite"/>
    </source>
</evidence>
<dbReference type="OrthoDB" id="273640at2759"/>
<comment type="caution">
    <text evidence="7">The sequence shown here is derived from an EMBL/GenBank/DDBJ whole genome shotgun (WGS) entry which is preliminary data.</text>
</comment>
<dbReference type="Proteomes" id="UP000018721">
    <property type="component" value="Unassembled WGS sequence"/>
</dbReference>
<feature type="coiled-coil region" evidence="5">
    <location>
        <begin position="213"/>
        <end position="261"/>
    </location>
</feature>
<dbReference type="InterPro" id="IPR019347">
    <property type="entry name" value="Axonemal_dynein_light_chain"/>
</dbReference>
<dbReference type="HOGENOM" id="CLU_072652_0_0_1"/>
<keyword evidence="8" id="KW-1185">Reference proteome</keyword>
<proteinExistence type="inferred from homology"/>
<dbReference type="AlphaFoldDB" id="V9FCA8"/>
<comment type="similarity">
    <text evidence="4">Belongs to the inner dynein arm light chain family.</text>
</comment>
<evidence type="ECO:0000256" key="3">
    <source>
        <dbReference type="ARBA" id="ARBA00023175"/>
    </source>
</evidence>
<protein>
    <submittedName>
        <fullName evidence="7">Uncharacterized protein</fullName>
    </submittedName>
</protein>
<reference evidence="7 8" key="1">
    <citation type="submission" date="2013-11" db="EMBL/GenBank/DDBJ databases">
        <title>The Genome Sequence of Phytophthora parasitica P1569.</title>
        <authorList>
            <consortium name="The Broad Institute Genomics Platform"/>
            <person name="Russ C."/>
            <person name="Tyler B."/>
            <person name="Panabieres F."/>
            <person name="Shan W."/>
            <person name="Tripathy S."/>
            <person name="Grunwald N."/>
            <person name="Machado M."/>
            <person name="Johnson C.S."/>
            <person name="Arredondo F."/>
            <person name="Hong C."/>
            <person name="Coffey M."/>
            <person name="Young S.K."/>
            <person name="Zeng Q."/>
            <person name="Gargeya S."/>
            <person name="Fitzgerald M."/>
            <person name="Abouelleil A."/>
            <person name="Alvarado L."/>
            <person name="Chapman S.B."/>
            <person name="Gainer-Dewar J."/>
            <person name="Goldberg J."/>
            <person name="Griggs A."/>
            <person name="Gujja S."/>
            <person name="Hansen M."/>
            <person name="Howarth C."/>
            <person name="Imamovic A."/>
            <person name="Ireland A."/>
            <person name="Larimer J."/>
            <person name="McCowan C."/>
            <person name="Murphy C."/>
            <person name="Pearson M."/>
            <person name="Poon T.W."/>
            <person name="Priest M."/>
            <person name="Roberts A."/>
            <person name="Saif S."/>
            <person name="Shea T."/>
            <person name="Sykes S."/>
            <person name="Wortman J."/>
            <person name="Nusbaum C."/>
            <person name="Birren B."/>
        </authorList>
    </citation>
    <scope>NUCLEOTIDE SEQUENCE [LARGE SCALE GENOMIC DNA]</scope>
    <source>
        <strain evidence="7 8">P1569</strain>
    </source>
</reference>
<dbReference type="GO" id="GO:0045504">
    <property type="term" value="F:dynein heavy chain binding"/>
    <property type="evidence" value="ECO:0007669"/>
    <property type="project" value="TreeGrafter"/>
</dbReference>
<organism evidence="7 8">
    <name type="scientific">Phytophthora nicotianae P1569</name>
    <dbReference type="NCBI Taxonomy" id="1317065"/>
    <lineage>
        <taxon>Eukaryota</taxon>
        <taxon>Sar</taxon>
        <taxon>Stramenopiles</taxon>
        <taxon>Oomycota</taxon>
        <taxon>Peronosporomycetes</taxon>
        <taxon>Peronosporales</taxon>
        <taxon>Peronosporaceae</taxon>
        <taxon>Phytophthora</taxon>
    </lineage>
</organism>
<dbReference type="GO" id="GO:0030286">
    <property type="term" value="C:dynein complex"/>
    <property type="evidence" value="ECO:0007669"/>
    <property type="project" value="UniProtKB-KW"/>
</dbReference>
<dbReference type="EMBL" id="ANIZ01001141">
    <property type="protein sequence ID" value="ETI49109.1"/>
    <property type="molecule type" value="Genomic_DNA"/>
</dbReference>
<evidence type="ECO:0000256" key="5">
    <source>
        <dbReference type="SAM" id="Coils"/>
    </source>
</evidence>
<evidence type="ECO:0000256" key="1">
    <source>
        <dbReference type="ARBA" id="ARBA00023017"/>
    </source>
</evidence>
<evidence type="ECO:0000256" key="4">
    <source>
        <dbReference type="ARBA" id="ARBA00038114"/>
    </source>
</evidence>
<dbReference type="PANTHER" id="PTHR13183:SF0">
    <property type="entry name" value="AXONEMAL DYNEIN LIGHT INTERMEDIATE POLYPEPTIDE 1"/>
    <property type="match status" value="1"/>
</dbReference>
<evidence type="ECO:0000313" key="8">
    <source>
        <dbReference type="Proteomes" id="UP000018721"/>
    </source>
</evidence>